<keyword evidence="11" id="KW-1015">Disulfide bond</keyword>
<evidence type="ECO:0000259" key="14">
    <source>
        <dbReference type="PROSITE" id="PS51767"/>
    </source>
</evidence>
<keyword evidence="16" id="KW-1185">Reference proteome</keyword>
<sequence length="402" mass="44451">MRKKMNLMQVGIRISISIVLVLLVQAVFIDRPEFRKIFGEDTLVRNVLEAIHPKRDDSKYLELTLKLSADRSLYTAAIQLGSNKDEVNLLVDTGSADTLVISSDAKCYIDNRVYNAFNSCFDMGTYDLTRSTTASGRIQDFNARFFDGHYSSGMVIKDAVHLSDSKVIDGFEFGIVNSTTTSNGILGISRTTQSNVASGYSNFPCALKKAGLINKLAYSIFLNNSDEGNILFGAIDKAKYYGKLVFLPFASSKFSSVTVTSINFGNGNSVKVNQAFLIDSGTTFINVNAAIYNDILNNFEGERTSNNKLVVDCNQPADRFYTFKFPGVSIKVPFTDLVTRAYDSTTGQFMDDCLLAVTQNPTMLILGANFMRHAYLAFDLERKRIGIAQANYTSESNIVSFP</sequence>
<dbReference type="EMBL" id="GL996503">
    <property type="protein sequence ID" value="EGW31240.1"/>
    <property type="molecule type" value="Genomic_DNA"/>
</dbReference>
<dbReference type="Gene3D" id="2.40.70.10">
    <property type="entry name" value="Acid Proteases"/>
    <property type="match status" value="2"/>
</dbReference>
<evidence type="ECO:0000256" key="11">
    <source>
        <dbReference type="ARBA" id="ARBA00023157"/>
    </source>
</evidence>
<dbReference type="GeneID" id="18871540"/>
<dbReference type="PROSITE" id="PS51767">
    <property type="entry name" value="PEPTIDASE_A1"/>
    <property type="match status" value="1"/>
</dbReference>
<proteinExistence type="inferred from homology"/>
<evidence type="ECO:0000256" key="13">
    <source>
        <dbReference type="RuleBase" id="RU000454"/>
    </source>
</evidence>
<comment type="similarity">
    <text evidence="3 13">Belongs to the peptidase A1 family.</text>
</comment>
<evidence type="ECO:0000313" key="16">
    <source>
        <dbReference type="Proteomes" id="UP000000709"/>
    </source>
</evidence>
<dbReference type="eggNOG" id="KOG1339">
    <property type="taxonomic scope" value="Eukaryota"/>
</dbReference>
<dbReference type="RefSeq" id="XP_007376018.1">
    <property type="nucleotide sequence ID" value="XM_007375956.1"/>
</dbReference>
<organism evidence="16">
    <name type="scientific">Spathaspora passalidarum (strain NRRL Y-27907 / 11-Y1)</name>
    <dbReference type="NCBI Taxonomy" id="619300"/>
    <lineage>
        <taxon>Eukaryota</taxon>
        <taxon>Fungi</taxon>
        <taxon>Dikarya</taxon>
        <taxon>Ascomycota</taxon>
        <taxon>Saccharomycotina</taxon>
        <taxon>Pichiomycetes</taxon>
        <taxon>Debaryomycetaceae</taxon>
        <taxon>Spathaspora</taxon>
    </lineage>
</organism>
<dbReference type="AlphaFoldDB" id="G3AR65"/>
<dbReference type="PROSITE" id="PS00141">
    <property type="entry name" value="ASP_PROTEASE"/>
    <property type="match status" value="1"/>
</dbReference>
<dbReference type="PRINTS" id="PR00792">
    <property type="entry name" value="PEPSIN"/>
</dbReference>
<evidence type="ECO:0000256" key="3">
    <source>
        <dbReference type="ARBA" id="ARBA00007447"/>
    </source>
</evidence>
<evidence type="ECO:0000256" key="1">
    <source>
        <dbReference type="ARBA" id="ARBA00001675"/>
    </source>
</evidence>
<feature type="active site" evidence="12">
    <location>
        <position position="92"/>
    </location>
</feature>
<dbReference type="GO" id="GO:0006508">
    <property type="term" value="P:proteolysis"/>
    <property type="evidence" value="ECO:0007669"/>
    <property type="project" value="UniProtKB-KW"/>
</dbReference>
<evidence type="ECO:0000256" key="9">
    <source>
        <dbReference type="ARBA" id="ARBA00022801"/>
    </source>
</evidence>
<evidence type="ECO:0000256" key="10">
    <source>
        <dbReference type="ARBA" id="ARBA00023145"/>
    </source>
</evidence>
<comment type="catalytic activity">
    <reaction evidence="1">
        <text>Preferential cleavage at the carboxyl of hydrophobic amino acids, but fails to cleave 15-Leu-|-Tyr-16, 16-Tyr-|-Leu-17 and 24-Phe-|-Phe-25 of insulin B chain. Activates trypsinogen, and degrades keratin.</text>
        <dbReference type="EC" id="3.4.23.24"/>
    </reaction>
</comment>
<evidence type="ECO:0000313" key="15">
    <source>
        <dbReference type="EMBL" id="EGW31240.1"/>
    </source>
</evidence>
<evidence type="ECO:0000256" key="2">
    <source>
        <dbReference type="ARBA" id="ARBA00004613"/>
    </source>
</evidence>
<dbReference type="InterPro" id="IPR033121">
    <property type="entry name" value="PEPTIDASE_A1"/>
</dbReference>
<dbReference type="InterPro" id="IPR021109">
    <property type="entry name" value="Peptidase_aspartic_dom_sf"/>
</dbReference>
<protein>
    <recommendedName>
        <fullName evidence="4">candidapepsin</fullName>
        <ecNumber evidence="4">3.4.23.24</ecNumber>
    </recommendedName>
</protein>
<evidence type="ECO:0000256" key="7">
    <source>
        <dbReference type="ARBA" id="ARBA00022729"/>
    </source>
</evidence>
<keyword evidence="10" id="KW-0865">Zymogen</keyword>
<dbReference type="GO" id="GO:0004190">
    <property type="term" value="F:aspartic-type endopeptidase activity"/>
    <property type="evidence" value="ECO:0007669"/>
    <property type="project" value="UniProtKB-KW"/>
</dbReference>
<dbReference type="EC" id="3.4.23.24" evidence="4"/>
<evidence type="ECO:0000256" key="4">
    <source>
        <dbReference type="ARBA" id="ARBA00013207"/>
    </source>
</evidence>
<dbReference type="PANTHER" id="PTHR47966">
    <property type="entry name" value="BETA-SITE APP-CLEAVING ENZYME, ISOFORM A-RELATED"/>
    <property type="match status" value="1"/>
</dbReference>
<dbReference type="GO" id="GO:0005576">
    <property type="term" value="C:extracellular region"/>
    <property type="evidence" value="ECO:0007669"/>
    <property type="project" value="UniProtKB-SubCell"/>
</dbReference>
<evidence type="ECO:0000256" key="6">
    <source>
        <dbReference type="ARBA" id="ARBA00022670"/>
    </source>
</evidence>
<reference evidence="15 16" key="1">
    <citation type="journal article" date="2011" name="Proc. Natl. Acad. Sci. U.S.A.">
        <title>Comparative genomics of xylose-fermenting fungi for enhanced biofuel production.</title>
        <authorList>
            <person name="Wohlbach D.J."/>
            <person name="Kuo A."/>
            <person name="Sato T.K."/>
            <person name="Potts K.M."/>
            <person name="Salamov A.A."/>
            <person name="LaButti K.M."/>
            <person name="Sun H."/>
            <person name="Clum A."/>
            <person name="Pangilinan J.L."/>
            <person name="Lindquist E.A."/>
            <person name="Lucas S."/>
            <person name="Lapidus A."/>
            <person name="Jin M."/>
            <person name="Gunawan C."/>
            <person name="Balan V."/>
            <person name="Dale B.E."/>
            <person name="Jeffries T.W."/>
            <person name="Zinkel R."/>
            <person name="Barry K.W."/>
            <person name="Grigoriev I.V."/>
            <person name="Gasch A.P."/>
        </authorList>
    </citation>
    <scope>NUCLEOTIDE SEQUENCE [LARGE SCALE GENOMIC DNA]</scope>
    <source>
        <strain evidence="16">NRRL Y-27907 / 11-Y1</strain>
    </source>
</reference>
<dbReference type="InParanoid" id="G3AR65"/>
<evidence type="ECO:0000256" key="5">
    <source>
        <dbReference type="ARBA" id="ARBA00022525"/>
    </source>
</evidence>
<dbReference type="KEGG" id="spaa:SPAPADRAFT_51269"/>
<dbReference type="OrthoDB" id="771136at2759"/>
<dbReference type="InterPro" id="IPR001461">
    <property type="entry name" value="Aspartic_peptidase_A1"/>
</dbReference>
<dbReference type="InterPro" id="IPR033876">
    <property type="entry name" value="SAP-like"/>
</dbReference>
<dbReference type="OMA" id="MAFATNA"/>
<dbReference type="HOGENOM" id="CLU_013253_9_1_1"/>
<dbReference type="CDD" id="cd05474">
    <property type="entry name" value="SAP_like"/>
    <property type="match status" value="1"/>
</dbReference>
<keyword evidence="7" id="KW-0732">Signal</keyword>
<keyword evidence="8 13" id="KW-0064">Aspartyl protease</keyword>
<feature type="domain" description="Peptidase A1" evidence="14">
    <location>
        <begin position="74"/>
        <end position="388"/>
    </location>
</feature>
<evidence type="ECO:0000256" key="8">
    <source>
        <dbReference type="ARBA" id="ARBA00022750"/>
    </source>
</evidence>
<dbReference type="InterPro" id="IPR001969">
    <property type="entry name" value="Aspartic_peptidase_AS"/>
</dbReference>
<dbReference type="Pfam" id="PF00026">
    <property type="entry name" value="Asp"/>
    <property type="match status" value="1"/>
</dbReference>
<keyword evidence="5" id="KW-0964">Secreted</keyword>
<comment type="subcellular location">
    <subcellularLocation>
        <location evidence="2">Secreted</location>
    </subcellularLocation>
</comment>
<accession>G3AR65</accession>
<keyword evidence="6 13" id="KW-0645">Protease</keyword>
<evidence type="ECO:0000256" key="12">
    <source>
        <dbReference type="PIRSR" id="PIRSR601461-1"/>
    </source>
</evidence>
<feature type="active site" evidence="12">
    <location>
        <position position="279"/>
    </location>
</feature>
<dbReference type="SUPFAM" id="SSF50630">
    <property type="entry name" value="Acid proteases"/>
    <property type="match status" value="1"/>
</dbReference>
<gene>
    <name evidence="15" type="ORF">SPAPADRAFT_51269</name>
</gene>
<keyword evidence="9 13" id="KW-0378">Hydrolase</keyword>
<dbReference type="Proteomes" id="UP000000709">
    <property type="component" value="Unassembled WGS sequence"/>
</dbReference>
<dbReference type="PANTHER" id="PTHR47966:SF65">
    <property type="entry name" value="ASPARTIC-TYPE ENDOPEPTIDASE"/>
    <property type="match status" value="1"/>
</dbReference>
<name>G3AR65_SPAPN</name>